<keyword evidence="1" id="KW-0245">EGF-like domain</keyword>
<evidence type="ECO:0000259" key="3">
    <source>
        <dbReference type="PROSITE" id="PS50835"/>
    </source>
</evidence>
<keyword evidence="5" id="KW-1185">Reference proteome</keyword>
<reference evidence="4" key="1">
    <citation type="submission" date="2021-04" db="EMBL/GenBank/DDBJ databases">
        <authorList>
            <consortium name="Molecular Ecology Group"/>
        </authorList>
    </citation>
    <scope>NUCLEOTIDE SEQUENCE</scope>
</reference>
<feature type="non-terminal residue" evidence="4">
    <location>
        <position position="1"/>
    </location>
</feature>
<dbReference type="Proteomes" id="UP000678393">
    <property type="component" value="Unassembled WGS sequence"/>
</dbReference>
<keyword evidence="1" id="KW-1015">Disulfide bond</keyword>
<evidence type="ECO:0000256" key="1">
    <source>
        <dbReference type="PROSITE-ProRule" id="PRU00076"/>
    </source>
</evidence>
<dbReference type="Pfam" id="PF07679">
    <property type="entry name" value="I-set"/>
    <property type="match status" value="1"/>
</dbReference>
<dbReference type="InterPro" id="IPR013783">
    <property type="entry name" value="Ig-like_fold"/>
</dbReference>
<comment type="caution">
    <text evidence="1">Lacks conserved residue(s) required for the propagation of feature annotation.</text>
</comment>
<dbReference type="PROSITE" id="PS50026">
    <property type="entry name" value="EGF_3"/>
    <property type="match status" value="1"/>
</dbReference>
<feature type="domain" description="EGF-like" evidence="2">
    <location>
        <begin position="41"/>
        <end position="80"/>
    </location>
</feature>
<dbReference type="SUPFAM" id="SSF48726">
    <property type="entry name" value="Immunoglobulin"/>
    <property type="match status" value="1"/>
</dbReference>
<dbReference type="InterPro" id="IPR013098">
    <property type="entry name" value="Ig_I-set"/>
</dbReference>
<protein>
    <recommendedName>
        <fullName evidence="6">EGF-like domain-containing protein</fullName>
    </recommendedName>
</protein>
<dbReference type="Gene3D" id="2.60.40.10">
    <property type="entry name" value="Immunoglobulins"/>
    <property type="match status" value="1"/>
</dbReference>
<name>A0A8S3YGV5_9EUPU</name>
<dbReference type="Gene3D" id="2.10.25.10">
    <property type="entry name" value="Laminin"/>
    <property type="match status" value="1"/>
</dbReference>
<evidence type="ECO:0000313" key="5">
    <source>
        <dbReference type="Proteomes" id="UP000678393"/>
    </source>
</evidence>
<dbReference type="PROSITE" id="PS50835">
    <property type="entry name" value="IG_LIKE"/>
    <property type="match status" value="1"/>
</dbReference>
<feature type="non-terminal residue" evidence="4">
    <location>
        <position position="84"/>
    </location>
</feature>
<gene>
    <name evidence="4" type="ORF">CUNI_LOCUS60</name>
</gene>
<comment type="caution">
    <text evidence="4">The sequence shown here is derived from an EMBL/GenBank/DDBJ whole genome shotgun (WGS) entry which is preliminary data.</text>
</comment>
<evidence type="ECO:0008006" key="6">
    <source>
        <dbReference type="Google" id="ProtNLM"/>
    </source>
</evidence>
<accession>A0A8S3YGV5</accession>
<evidence type="ECO:0000313" key="4">
    <source>
        <dbReference type="EMBL" id="CAG5114502.1"/>
    </source>
</evidence>
<dbReference type="AlphaFoldDB" id="A0A8S3YGV5"/>
<dbReference type="OrthoDB" id="6162427at2759"/>
<proteinExistence type="predicted"/>
<dbReference type="EMBL" id="CAJHNH020000002">
    <property type="protein sequence ID" value="CAG5114502.1"/>
    <property type="molecule type" value="Genomic_DNA"/>
</dbReference>
<dbReference type="InterPro" id="IPR007110">
    <property type="entry name" value="Ig-like_dom"/>
</dbReference>
<dbReference type="PROSITE" id="PS00022">
    <property type="entry name" value="EGF_1"/>
    <property type="match status" value="1"/>
</dbReference>
<dbReference type="InterPro" id="IPR000742">
    <property type="entry name" value="EGF"/>
</dbReference>
<feature type="domain" description="Ig-like" evidence="3">
    <location>
        <begin position="1"/>
        <end position="38"/>
    </location>
</feature>
<dbReference type="InterPro" id="IPR036179">
    <property type="entry name" value="Ig-like_dom_sf"/>
</dbReference>
<sequence>RQSTLVIRNSVINDTGEYECVARNLLGEVRQSKPLTVTYPHKVPCERHTYCLNGGSCFHIPALEVDICECRADYEGARCEKRQP</sequence>
<dbReference type="SUPFAM" id="SSF57196">
    <property type="entry name" value="EGF/Laminin"/>
    <property type="match status" value="1"/>
</dbReference>
<organism evidence="4 5">
    <name type="scientific">Candidula unifasciata</name>
    <dbReference type="NCBI Taxonomy" id="100452"/>
    <lineage>
        <taxon>Eukaryota</taxon>
        <taxon>Metazoa</taxon>
        <taxon>Spiralia</taxon>
        <taxon>Lophotrochozoa</taxon>
        <taxon>Mollusca</taxon>
        <taxon>Gastropoda</taxon>
        <taxon>Heterobranchia</taxon>
        <taxon>Euthyneura</taxon>
        <taxon>Panpulmonata</taxon>
        <taxon>Eupulmonata</taxon>
        <taxon>Stylommatophora</taxon>
        <taxon>Helicina</taxon>
        <taxon>Helicoidea</taxon>
        <taxon>Geomitridae</taxon>
        <taxon>Candidula</taxon>
    </lineage>
</organism>
<feature type="disulfide bond" evidence="1">
    <location>
        <begin position="51"/>
        <end position="68"/>
    </location>
</feature>
<evidence type="ECO:0000259" key="2">
    <source>
        <dbReference type="PROSITE" id="PS50026"/>
    </source>
</evidence>
<feature type="disulfide bond" evidence="1">
    <location>
        <begin position="70"/>
        <end position="79"/>
    </location>
</feature>